<dbReference type="EMBL" id="SNYI01000002">
    <property type="protein sequence ID" value="TDQ30647.1"/>
    <property type="molecule type" value="Genomic_DNA"/>
</dbReference>
<accession>A0A4R6TJ92</accession>
<dbReference type="Gene3D" id="3.10.180.10">
    <property type="entry name" value="2,3-Dihydroxybiphenyl 1,2-Dioxygenase, domain 1"/>
    <property type="match status" value="1"/>
</dbReference>
<dbReference type="Pfam" id="PF00903">
    <property type="entry name" value="Glyoxalase"/>
    <property type="match status" value="1"/>
</dbReference>
<keyword evidence="2" id="KW-0560">Oxidoreductase</keyword>
<dbReference type="PROSITE" id="PS51819">
    <property type="entry name" value="VOC"/>
    <property type="match status" value="1"/>
</dbReference>
<evidence type="ECO:0000259" key="1">
    <source>
        <dbReference type="PROSITE" id="PS51819"/>
    </source>
</evidence>
<gene>
    <name evidence="2" type="ORF">CLV82_1334</name>
</gene>
<dbReference type="AlphaFoldDB" id="A0A4R6TJ92"/>
<dbReference type="SUPFAM" id="SSF54593">
    <property type="entry name" value="Glyoxalase/Bleomycin resistance protein/Dihydroxybiphenyl dioxygenase"/>
    <property type="match status" value="1"/>
</dbReference>
<dbReference type="CDD" id="cd06587">
    <property type="entry name" value="VOC"/>
    <property type="match status" value="1"/>
</dbReference>
<reference evidence="2 3" key="1">
    <citation type="submission" date="2019-03" db="EMBL/GenBank/DDBJ databases">
        <title>Genomic Encyclopedia of Archaeal and Bacterial Type Strains, Phase II (KMG-II): from individual species to whole genera.</title>
        <authorList>
            <person name="Goeker M."/>
        </authorList>
    </citation>
    <scope>NUCLEOTIDE SEQUENCE [LARGE SCALE GENOMIC DNA]</scope>
    <source>
        <strain evidence="2 3">DSM 18435</strain>
    </source>
</reference>
<dbReference type="OrthoDB" id="2703022at2"/>
<protein>
    <submittedName>
        <fullName evidence="2">Catechol-2,3-dioxygenase</fullName>
    </submittedName>
</protein>
<name>A0A4R6TJ92_9FLAO</name>
<comment type="caution">
    <text evidence="2">The sequence shown here is derived from an EMBL/GenBank/DDBJ whole genome shotgun (WGS) entry which is preliminary data.</text>
</comment>
<dbReference type="InterPro" id="IPR037523">
    <property type="entry name" value="VOC_core"/>
</dbReference>
<dbReference type="GO" id="GO:0051213">
    <property type="term" value="F:dioxygenase activity"/>
    <property type="evidence" value="ECO:0007669"/>
    <property type="project" value="UniProtKB-KW"/>
</dbReference>
<proteinExistence type="predicted"/>
<dbReference type="RefSeq" id="WP_133643538.1">
    <property type="nucleotide sequence ID" value="NZ_SNYI01000002.1"/>
</dbReference>
<dbReference type="InterPro" id="IPR029068">
    <property type="entry name" value="Glyas_Bleomycin-R_OHBP_Dase"/>
</dbReference>
<feature type="domain" description="VOC" evidence="1">
    <location>
        <begin position="2"/>
        <end position="115"/>
    </location>
</feature>
<evidence type="ECO:0000313" key="3">
    <source>
        <dbReference type="Proteomes" id="UP000295468"/>
    </source>
</evidence>
<evidence type="ECO:0000313" key="2">
    <source>
        <dbReference type="EMBL" id="TDQ30647.1"/>
    </source>
</evidence>
<keyword evidence="2" id="KW-0223">Dioxygenase</keyword>
<keyword evidence="3" id="KW-1185">Reference proteome</keyword>
<sequence>MRLTEVHLQSNDLDATLDFYRGQLGLAVVESKDHMVIRAGETLLRFEETRDPDPVYHFAFEIPHNQVEEAFEWIGDRAEIIPVQPGAPFAEFTSWDARSFYFYDNNGNILECIGRFEQPTRSDHAFNPDSLLYLSEMGMVTADVAKLYAEIHKASGIPLFHKQPPLENFCAAGEESGLLIVVQNGKNWYPTGVPARSFKSRICCTYEGKEYVFSTESNA</sequence>
<organism evidence="2 3">
    <name type="scientific">Zeaxanthinibacter enoshimensis</name>
    <dbReference type="NCBI Taxonomy" id="392009"/>
    <lineage>
        <taxon>Bacteria</taxon>
        <taxon>Pseudomonadati</taxon>
        <taxon>Bacteroidota</taxon>
        <taxon>Flavobacteriia</taxon>
        <taxon>Flavobacteriales</taxon>
        <taxon>Flavobacteriaceae</taxon>
        <taxon>Zeaxanthinibacter</taxon>
    </lineage>
</organism>
<dbReference type="Proteomes" id="UP000295468">
    <property type="component" value="Unassembled WGS sequence"/>
</dbReference>
<dbReference type="InterPro" id="IPR004360">
    <property type="entry name" value="Glyas_Fos-R_dOase_dom"/>
</dbReference>